<dbReference type="Gene3D" id="3.40.50.300">
    <property type="entry name" value="P-loop containing nucleotide triphosphate hydrolases"/>
    <property type="match status" value="1"/>
</dbReference>
<evidence type="ECO:0000313" key="2">
    <source>
        <dbReference type="Proteomes" id="UP000030665"/>
    </source>
</evidence>
<dbReference type="InterPro" id="IPR027417">
    <property type="entry name" value="P-loop_NTPase"/>
</dbReference>
<dbReference type="PANTHER" id="PTHR20873:SF0">
    <property type="entry name" value="L-SERYL-TRNA(SEC) KINASE"/>
    <property type="match status" value="1"/>
</dbReference>
<gene>
    <name evidence="1" type="ORF">TTRE_0000318501</name>
</gene>
<sequence length="293" mass="33368">MTDLEVMGCRLAIVLMVGLPGAGKTFLCRKMVDIFEKDDSIEKVRVIHVCYDDIIQNWREQRDVRKEILECVRYFCSSAYADRSPERQNIVSKKVGFGQIAVQTDVDVAVRRNALRSGGIRVDEEVIFNMAEKMQMPDASRFRWERNTLLLKRLTDDEGFLLVRSFLIQCFSEACIPSPKIEVAIGAANENSLSNNLYRCDIALRRIVAEEVTNISRGFMDQKLDANANVQTLGRELSEAKALLLKRLKQSGPFEMPAVEELKKLLFEVYQQLKLDRLSDSLGKMNPPSHSLT</sequence>
<dbReference type="InterPro" id="IPR052648">
    <property type="entry name" value="Ser-tRNA(Sec)_kinase"/>
</dbReference>
<dbReference type="GO" id="GO:0016301">
    <property type="term" value="F:kinase activity"/>
    <property type="evidence" value="ECO:0007669"/>
    <property type="project" value="TreeGrafter"/>
</dbReference>
<name>A0A077Z886_TRITR</name>
<dbReference type="GO" id="GO:0000049">
    <property type="term" value="F:tRNA binding"/>
    <property type="evidence" value="ECO:0007669"/>
    <property type="project" value="TreeGrafter"/>
</dbReference>
<dbReference type="PANTHER" id="PTHR20873">
    <property type="entry name" value="L-SERYL-TRNA(SEC) KINASE"/>
    <property type="match status" value="1"/>
</dbReference>
<proteinExistence type="predicted"/>
<dbReference type="OrthoDB" id="9972657at2759"/>
<dbReference type="SUPFAM" id="SSF52540">
    <property type="entry name" value="P-loop containing nucleoside triphosphate hydrolases"/>
    <property type="match status" value="1"/>
</dbReference>
<reference evidence="1" key="1">
    <citation type="submission" date="2014-01" db="EMBL/GenBank/DDBJ databases">
        <authorList>
            <person name="Aslett M."/>
        </authorList>
    </citation>
    <scope>NUCLEOTIDE SEQUENCE</scope>
</reference>
<dbReference type="Proteomes" id="UP000030665">
    <property type="component" value="Unassembled WGS sequence"/>
</dbReference>
<dbReference type="STRING" id="36087.A0A077Z886"/>
<organism evidence="1 2">
    <name type="scientific">Trichuris trichiura</name>
    <name type="common">Whipworm</name>
    <name type="synonym">Trichocephalus trichiurus</name>
    <dbReference type="NCBI Taxonomy" id="36087"/>
    <lineage>
        <taxon>Eukaryota</taxon>
        <taxon>Metazoa</taxon>
        <taxon>Ecdysozoa</taxon>
        <taxon>Nematoda</taxon>
        <taxon>Enoplea</taxon>
        <taxon>Dorylaimia</taxon>
        <taxon>Trichinellida</taxon>
        <taxon>Trichuridae</taxon>
        <taxon>Trichuris</taxon>
    </lineage>
</organism>
<reference evidence="1" key="2">
    <citation type="submission" date="2014-03" db="EMBL/GenBank/DDBJ databases">
        <title>The whipworm genome and dual-species transcriptomics of an intimate host-pathogen interaction.</title>
        <authorList>
            <person name="Foth B.J."/>
            <person name="Tsai I.J."/>
            <person name="Reid A.J."/>
            <person name="Bancroft A.J."/>
            <person name="Nichol S."/>
            <person name="Tracey A."/>
            <person name="Holroyd N."/>
            <person name="Cotton J.A."/>
            <person name="Stanley E.J."/>
            <person name="Zarowiecki M."/>
            <person name="Liu J.Z."/>
            <person name="Huckvale T."/>
            <person name="Cooper P.J."/>
            <person name="Grencis R.K."/>
            <person name="Berriman M."/>
        </authorList>
    </citation>
    <scope>NUCLEOTIDE SEQUENCE [LARGE SCALE GENOMIC DNA]</scope>
</reference>
<protein>
    <submittedName>
        <fullName evidence="1">Uncharacterized protein</fullName>
    </submittedName>
</protein>
<evidence type="ECO:0000313" key="1">
    <source>
        <dbReference type="EMBL" id="CDW54915.1"/>
    </source>
</evidence>
<keyword evidence="2" id="KW-1185">Reference proteome</keyword>
<dbReference type="EMBL" id="HG805924">
    <property type="protein sequence ID" value="CDW54915.1"/>
    <property type="molecule type" value="Genomic_DNA"/>
</dbReference>
<dbReference type="AlphaFoldDB" id="A0A077Z886"/>
<accession>A0A077Z886</accession>